<dbReference type="Proteomes" id="UP001320766">
    <property type="component" value="Unassembled WGS sequence"/>
</dbReference>
<dbReference type="RefSeq" id="WP_253770906.1">
    <property type="nucleotide sequence ID" value="NZ_BAAAVE010000004.1"/>
</dbReference>
<name>A0ABT1K280_9ACTN</name>
<keyword evidence="2" id="KW-1185">Reference proteome</keyword>
<dbReference type="InterPro" id="IPR058532">
    <property type="entry name" value="YjbR/MT2646/Rv2570-like"/>
</dbReference>
<reference evidence="1 2" key="1">
    <citation type="submission" date="2022-06" db="EMBL/GenBank/DDBJ databases">
        <title>Sequencing the genomes of 1000 actinobacteria strains.</title>
        <authorList>
            <person name="Klenk H.-P."/>
        </authorList>
    </citation>
    <scope>NUCLEOTIDE SEQUENCE [LARGE SCALE GENOMIC DNA]</scope>
    <source>
        <strain evidence="1 2">DSM 44170</strain>
    </source>
</reference>
<evidence type="ECO:0000313" key="1">
    <source>
        <dbReference type="EMBL" id="MCP2347722.1"/>
    </source>
</evidence>
<protein>
    <submittedName>
        <fullName evidence="1">DNA-binding protein (MmcQ/YjbR family)</fullName>
    </submittedName>
</protein>
<comment type="caution">
    <text evidence="1">The sequence shown here is derived from an EMBL/GenBank/DDBJ whole genome shotgun (WGS) entry which is preliminary data.</text>
</comment>
<dbReference type="GO" id="GO:0003677">
    <property type="term" value="F:DNA binding"/>
    <property type="evidence" value="ECO:0007669"/>
    <property type="project" value="UniProtKB-KW"/>
</dbReference>
<evidence type="ECO:0000313" key="2">
    <source>
        <dbReference type="Proteomes" id="UP001320766"/>
    </source>
</evidence>
<dbReference type="Pfam" id="PF04237">
    <property type="entry name" value="YjbR"/>
    <property type="match status" value="1"/>
</dbReference>
<gene>
    <name evidence="1" type="ORF">HD595_003844</name>
</gene>
<organism evidence="1 2">
    <name type="scientific">Nonomuraea roseoviolacea subsp. carminata</name>
    <dbReference type="NCBI Taxonomy" id="160689"/>
    <lineage>
        <taxon>Bacteria</taxon>
        <taxon>Bacillati</taxon>
        <taxon>Actinomycetota</taxon>
        <taxon>Actinomycetes</taxon>
        <taxon>Streptosporangiales</taxon>
        <taxon>Streptosporangiaceae</taxon>
        <taxon>Nonomuraea</taxon>
    </lineage>
</organism>
<proteinExistence type="predicted"/>
<dbReference type="InterPro" id="IPR038056">
    <property type="entry name" value="YjbR-like_sf"/>
</dbReference>
<accession>A0ABT1K280</accession>
<sequence length="138" mass="15244">MTEWSRVRDELRDFALGLPETREDHPWGETVVKVGKKVFLFLGMDGPSERTDEPADTTEDPAGKWAPGFSVKLLSEAHGHALTVEGAAPTGYGLGKAGWVTVPFLAELPDTEVLLDWVEESYRTIAPKRAVRALDERP</sequence>
<dbReference type="EMBL" id="JAMZEC010000001">
    <property type="protein sequence ID" value="MCP2347722.1"/>
    <property type="molecule type" value="Genomic_DNA"/>
</dbReference>
<dbReference type="SUPFAM" id="SSF142906">
    <property type="entry name" value="YjbR-like"/>
    <property type="match status" value="1"/>
</dbReference>
<dbReference type="Gene3D" id="3.90.1150.30">
    <property type="match status" value="1"/>
</dbReference>
<keyword evidence="1" id="KW-0238">DNA-binding</keyword>